<reference evidence="1" key="1">
    <citation type="submission" date="2018-06" db="EMBL/GenBank/DDBJ databases">
        <authorList>
            <person name="Ashton P.M."/>
            <person name="Dallman T."/>
            <person name="Nair S."/>
            <person name="De Pinna E."/>
            <person name="Peters T."/>
            <person name="Grant K."/>
        </authorList>
    </citation>
    <scope>NUCLEOTIDE SEQUENCE [LARGE SCALE GENOMIC DNA]</scope>
    <source>
        <strain evidence="1">310211</strain>
    </source>
</reference>
<dbReference type="InterPro" id="IPR038573">
    <property type="entry name" value="BrnT_sf"/>
</dbReference>
<dbReference type="Pfam" id="PF04365">
    <property type="entry name" value="BrnT_toxin"/>
    <property type="match status" value="1"/>
</dbReference>
<comment type="caution">
    <text evidence="1">The sequence shown here is derived from an EMBL/GenBank/DDBJ whole genome shotgun (WGS) entry which is preliminary data.</text>
</comment>
<dbReference type="Gene3D" id="3.10.450.530">
    <property type="entry name" value="Ribonuclease toxin, BrnT, of type II toxin-antitoxin system"/>
    <property type="match status" value="1"/>
</dbReference>
<dbReference type="AlphaFoldDB" id="A0A3T7S6E0"/>
<organism evidence="1">
    <name type="scientific">Salmonella enterica I</name>
    <dbReference type="NCBI Taxonomy" id="59201"/>
    <lineage>
        <taxon>Bacteria</taxon>
        <taxon>Pseudomonadati</taxon>
        <taxon>Pseudomonadota</taxon>
        <taxon>Gammaproteobacteria</taxon>
        <taxon>Enterobacterales</taxon>
        <taxon>Enterobacteriaceae</taxon>
        <taxon>Salmonella</taxon>
    </lineage>
</organism>
<gene>
    <name evidence="1" type="ORF">DM051_26885</name>
</gene>
<evidence type="ECO:0000313" key="1">
    <source>
        <dbReference type="EMBL" id="EAA1980823.1"/>
    </source>
</evidence>
<dbReference type="InterPro" id="IPR007460">
    <property type="entry name" value="BrnT_toxin"/>
</dbReference>
<dbReference type="EMBL" id="AAAATI010000065">
    <property type="protein sequence ID" value="EAA1980823.1"/>
    <property type="molecule type" value="Genomic_DNA"/>
</dbReference>
<protein>
    <submittedName>
        <fullName evidence="1">Uncharacterized protein</fullName>
    </submittedName>
</protein>
<sequence>MNAETVFEWDEVKAASNYRKHGIRFEEAARVFDDPLHLSIQDRYENGEYRWQSIGMVRGCMMVVVAHTTRFEDGTEIIRIISARRAERREFRRYEHGQI</sequence>
<accession>A0A3T7S6E0</accession>
<dbReference type="Proteomes" id="UP000839671">
    <property type="component" value="Unassembled WGS sequence"/>
</dbReference>
<name>A0A3T7S6E0_SALET</name>
<proteinExistence type="predicted"/>